<reference evidence="2 3" key="1">
    <citation type="submission" date="2024-06" db="EMBL/GenBank/DDBJ databases">
        <authorList>
            <person name="Pan Q."/>
            <person name="Wen M."/>
            <person name="Jouanno E."/>
            <person name="Zahm M."/>
            <person name="Klopp C."/>
            <person name="Cabau C."/>
            <person name="Louis A."/>
            <person name="Berthelot C."/>
            <person name="Parey E."/>
            <person name="Roest Crollius H."/>
            <person name="Montfort J."/>
            <person name="Robinson-Rechavi M."/>
            <person name="Bouchez O."/>
            <person name="Lampietro C."/>
            <person name="Lopez Roques C."/>
            <person name="Donnadieu C."/>
            <person name="Postlethwait J."/>
            <person name="Bobe J."/>
            <person name="Verreycken H."/>
            <person name="Guiguen Y."/>
        </authorList>
    </citation>
    <scope>NUCLEOTIDE SEQUENCE [LARGE SCALE GENOMIC DNA]</scope>
    <source>
        <strain evidence="2">Up_M1</strain>
        <tissue evidence="2">Testis</tissue>
    </source>
</reference>
<dbReference type="AlphaFoldDB" id="A0ABD0WIY2"/>
<feature type="compositionally biased region" description="Polar residues" evidence="1">
    <location>
        <begin position="260"/>
        <end position="274"/>
    </location>
</feature>
<dbReference type="PANTHER" id="PTHR10226:SF3">
    <property type="entry name" value="A-KINASE ANCHOR PROTEIN 11"/>
    <property type="match status" value="1"/>
</dbReference>
<feature type="region of interest" description="Disordered" evidence="1">
    <location>
        <begin position="911"/>
        <end position="936"/>
    </location>
</feature>
<dbReference type="EMBL" id="JAGEUA010000010">
    <property type="protein sequence ID" value="KAL0963652.1"/>
    <property type="molecule type" value="Genomic_DNA"/>
</dbReference>
<sequence length="1062" mass="114598">MDACARIQGVPLRSRASIRKETVRDTGPHCMKSLLRSRKELCSVGLELPTRDASRVTEIHFVCLPGYSEGEDITIQALSALPGDLVELLRSLHVTSLRNEEVLLLKDNRRLADRRDSATQQCRLKAVCVLRNSSSPSQPILGVLVGLLGRYAAGVRYALELQALHRGTAEQCQPEDDDTNQSVSSIEDDFVTALEHLEDDDHSVSTTDGSSHLHGNQRDVASQTVPVHKRDKDLSGSRIIISSAPRKSSTNRRSPPDVSVTVQSSRGAESQWTLCSPRARLPSPVRPISESEESDGSSPSPIIFLDEVGYQKSLQATLDIPQIPGGPTDRVEDSDSEVSEFFDSFDQFDELDELSSESCTLTLPLDQTSSTTTTTGLGQKKHSEAATGKSGSKKVSRSSSTMNPHRFDQRTLPANLKKPTPLRSPLHPSSPFGSPASPRPAQKSGEESGGPLFSPVSSSAFSPLGDGGALDYFWKTEGDGDESELRKPQDLCSLYKTYSDFASSLSKEILGSVCGYQSPVDINDNKNLSCVCHKEFQNQSGYVMKLSEIQETVTVSKLQQKPQSLKDGIQRFATDLVDMSLGSALRDLQKGVSSCTTTLCHLAARLTSSVFQMAFQEIGMRRAYVLKERAINGLAGFLVGEAVSGALKDFLKVKKQMFNSTVTQFAADLAEELVFEGMMEVCQFSHPSTPITPSNWTFGIGDEDDDDEEEVVSSYASDLSESVLQEAFIELSQADVAFTTQAAISVSLDNICYVSADDTHTTCSTTADHQVFQVDPAEQVPGPSGEDGCRVKKALCCVSGMASCVSVPQAGQAISHLHTSEATCQCKSSLAHTSQSSPRRSYTSKCPAVTSASSETAAVPQTDLLPKTPFQNFSGNMVDMIVSEACELVTVSKVKRKVEDCADFFSKTVAGRGPPSGQKGSVTDLTSASSAHVPSQIQGSVTCEASSRTCSGVSETHPVMMKDTLEVPGFEMGGRESRRSVTSEEMVASPGNKSNRTPGTPPSTPQKPSEVSQEKRIKQFSKKLKGKLAKEFSPATPPPLPTTSLSPSPRTHPLRRTRLTSC</sequence>
<name>A0ABD0WIY2_UMBPY</name>
<evidence type="ECO:0000313" key="3">
    <source>
        <dbReference type="Proteomes" id="UP001557470"/>
    </source>
</evidence>
<dbReference type="PANTHER" id="PTHR10226">
    <property type="entry name" value="A KINASE ANCHOR PROTEIN"/>
    <property type="match status" value="1"/>
</dbReference>
<feature type="compositionally biased region" description="Low complexity" evidence="1">
    <location>
        <begin position="1042"/>
        <end position="1051"/>
    </location>
</feature>
<proteinExistence type="predicted"/>
<organism evidence="2 3">
    <name type="scientific">Umbra pygmaea</name>
    <name type="common">Eastern mudminnow</name>
    <dbReference type="NCBI Taxonomy" id="75934"/>
    <lineage>
        <taxon>Eukaryota</taxon>
        <taxon>Metazoa</taxon>
        <taxon>Chordata</taxon>
        <taxon>Craniata</taxon>
        <taxon>Vertebrata</taxon>
        <taxon>Euteleostomi</taxon>
        <taxon>Actinopterygii</taxon>
        <taxon>Neopterygii</taxon>
        <taxon>Teleostei</taxon>
        <taxon>Protacanthopterygii</taxon>
        <taxon>Esociformes</taxon>
        <taxon>Umbridae</taxon>
        <taxon>Umbra</taxon>
    </lineage>
</organism>
<feature type="compositionally biased region" description="Polar residues" evidence="1">
    <location>
        <begin position="918"/>
        <end position="936"/>
    </location>
</feature>
<evidence type="ECO:0000313" key="2">
    <source>
        <dbReference type="EMBL" id="KAL0963652.1"/>
    </source>
</evidence>
<feature type="compositionally biased region" description="Low complexity" evidence="1">
    <location>
        <begin position="366"/>
        <end position="378"/>
    </location>
</feature>
<dbReference type="InterPro" id="IPR008382">
    <property type="entry name" value="SPHK1-interactor_AKAP_110"/>
</dbReference>
<evidence type="ECO:0000256" key="1">
    <source>
        <dbReference type="SAM" id="MobiDB-lite"/>
    </source>
</evidence>
<feature type="region of interest" description="Disordered" evidence="1">
    <location>
        <begin position="952"/>
        <end position="1062"/>
    </location>
</feature>
<gene>
    <name evidence="2" type="ORF">UPYG_G00309130</name>
</gene>
<feature type="compositionally biased region" description="Polar residues" evidence="1">
    <location>
        <begin position="204"/>
        <end position="225"/>
    </location>
</feature>
<feature type="region of interest" description="Disordered" evidence="1">
    <location>
        <begin position="366"/>
        <end position="458"/>
    </location>
</feature>
<feature type="compositionally biased region" description="Basic residues" evidence="1">
    <location>
        <begin position="1018"/>
        <end position="1027"/>
    </location>
</feature>
<feature type="region of interest" description="Disordered" evidence="1">
    <location>
        <begin position="199"/>
        <end position="303"/>
    </location>
</feature>
<protein>
    <recommendedName>
        <fullName evidence="4">A kinase (PRKA) anchor protein 11</fullName>
    </recommendedName>
</protein>
<feature type="compositionally biased region" description="Basic residues" evidence="1">
    <location>
        <begin position="1052"/>
        <end position="1062"/>
    </location>
</feature>
<evidence type="ECO:0008006" key="4">
    <source>
        <dbReference type="Google" id="ProtNLM"/>
    </source>
</evidence>
<accession>A0ABD0WIY2</accession>
<dbReference type="Proteomes" id="UP001557470">
    <property type="component" value="Unassembled WGS sequence"/>
</dbReference>
<comment type="caution">
    <text evidence="2">The sequence shown here is derived from an EMBL/GenBank/DDBJ whole genome shotgun (WGS) entry which is preliminary data.</text>
</comment>
<feature type="compositionally biased region" description="Basic and acidic residues" evidence="1">
    <location>
        <begin position="973"/>
        <end position="982"/>
    </location>
</feature>
<keyword evidence="3" id="KW-1185">Reference proteome</keyword>